<sequence length="281" mass="32364">MASIRIMQISDTHLSPRTHRFHENNELMIDVLKAADHDLIIHTGDITLDGIRFEEDYPFCRSFLERAGKDIRYIPGNHDVGDNPRLSQPETAMGSAISPTRLHRYERYYGADRWSIDRDNWRLLGINSLRVGSGLEGEQQQYDWIGEQLATLGERHLALFSHQPLYVDTPESTELTYWTVDPIGRQNLHELMEHKQLKMIASGHLHQQRSRGHDGVRLEWCSSIAFTTREELVPEMGGNREVGYLEHVLHDDGGIETRAVTIPGFVNSYLDDCLLEVYPKY</sequence>
<name>A0A6M7TWX0_RHILI</name>
<dbReference type="InterPro" id="IPR051918">
    <property type="entry name" value="STPP_CPPED1"/>
</dbReference>
<dbReference type="Proteomes" id="UP000093737">
    <property type="component" value="Unassembled WGS sequence"/>
</dbReference>
<reference evidence="1 2" key="1">
    <citation type="submission" date="2016-05" db="EMBL/GenBank/DDBJ databases">
        <authorList>
            <person name="Ramsay J.P."/>
        </authorList>
    </citation>
    <scope>NUCLEOTIDE SEQUENCE [LARGE SCALE GENOMIC DNA]</scope>
    <source>
        <strain evidence="1 2">NZP2042</strain>
    </source>
</reference>
<dbReference type="AlphaFoldDB" id="A0A6M7TWX0"/>
<evidence type="ECO:0000313" key="2">
    <source>
        <dbReference type="Proteomes" id="UP000093737"/>
    </source>
</evidence>
<dbReference type="SUPFAM" id="SSF56300">
    <property type="entry name" value="Metallo-dependent phosphatases"/>
    <property type="match status" value="1"/>
</dbReference>
<gene>
    <name evidence="1" type="ORF">A8145_17855</name>
</gene>
<accession>A0A6M7TWX0</accession>
<dbReference type="RefSeq" id="WP_056576543.1">
    <property type="nucleotide sequence ID" value="NZ_CP033334.1"/>
</dbReference>
<dbReference type="Pfam" id="PF00149">
    <property type="entry name" value="Metallophos"/>
    <property type="match status" value="1"/>
</dbReference>
<evidence type="ECO:0000313" key="1">
    <source>
        <dbReference type="EMBL" id="OBQ65983.1"/>
    </source>
</evidence>
<proteinExistence type="predicted"/>
<dbReference type="InterPro" id="IPR004843">
    <property type="entry name" value="Calcineurin-like_PHP"/>
</dbReference>
<dbReference type="PANTHER" id="PTHR43143:SF1">
    <property type="entry name" value="SERINE_THREONINE-PROTEIN PHOSPHATASE CPPED1"/>
    <property type="match status" value="1"/>
</dbReference>
<dbReference type="Gene3D" id="3.60.21.10">
    <property type="match status" value="1"/>
</dbReference>
<dbReference type="InterPro" id="IPR029052">
    <property type="entry name" value="Metallo-depent_PP-like"/>
</dbReference>
<dbReference type="EMBL" id="LYTK01000012">
    <property type="protein sequence ID" value="OBQ65983.1"/>
    <property type="molecule type" value="Genomic_DNA"/>
</dbReference>
<dbReference type="PANTHER" id="PTHR43143">
    <property type="entry name" value="METALLOPHOSPHOESTERASE, CALCINEURIN SUPERFAMILY"/>
    <property type="match status" value="1"/>
</dbReference>
<protein>
    <submittedName>
        <fullName evidence="1">Uncharacterized protein</fullName>
    </submittedName>
</protein>
<organism evidence="1 2">
    <name type="scientific">Rhizobium loti</name>
    <name type="common">Mesorhizobium loti</name>
    <dbReference type="NCBI Taxonomy" id="381"/>
    <lineage>
        <taxon>Bacteria</taxon>
        <taxon>Pseudomonadati</taxon>
        <taxon>Pseudomonadota</taxon>
        <taxon>Alphaproteobacteria</taxon>
        <taxon>Hyphomicrobiales</taxon>
        <taxon>Phyllobacteriaceae</taxon>
        <taxon>Mesorhizobium</taxon>
    </lineage>
</organism>
<dbReference type="GO" id="GO:0016787">
    <property type="term" value="F:hydrolase activity"/>
    <property type="evidence" value="ECO:0007669"/>
    <property type="project" value="InterPro"/>
</dbReference>
<comment type="caution">
    <text evidence="1">The sequence shown here is derived from an EMBL/GenBank/DDBJ whole genome shotgun (WGS) entry which is preliminary data.</text>
</comment>